<proteinExistence type="inferred from homology"/>
<dbReference type="EMBL" id="CAJNOQ010001358">
    <property type="protein sequence ID" value="CAF0889177.1"/>
    <property type="molecule type" value="Genomic_DNA"/>
</dbReference>
<comment type="caution">
    <text evidence="7">The sequence shown here is derived from an EMBL/GenBank/DDBJ whole genome shotgun (WGS) entry which is preliminary data.</text>
</comment>
<evidence type="ECO:0000313" key="8">
    <source>
        <dbReference type="EMBL" id="CAF3673834.1"/>
    </source>
</evidence>
<dbReference type="PANTHER" id="PTHR19282:SF544">
    <property type="entry name" value="TETRASPANIN"/>
    <property type="match status" value="1"/>
</dbReference>
<keyword evidence="4 6" id="KW-1133">Transmembrane helix</keyword>
<keyword evidence="9" id="KW-1185">Reference proteome</keyword>
<feature type="transmembrane region" description="Helical" evidence="6">
    <location>
        <begin position="101"/>
        <end position="124"/>
    </location>
</feature>
<dbReference type="Proteomes" id="UP000681722">
    <property type="component" value="Unassembled WGS sequence"/>
</dbReference>
<protein>
    <recommendedName>
        <fullName evidence="6">Tetraspanin</fullName>
    </recommendedName>
</protein>
<keyword evidence="5 6" id="KW-0472">Membrane</keyword>
<name>A0A813YUG2_9BILA</name>
<dbReference type="InterPro" id="IPR008952">
    <property type="entry name" value="Tetraspanin_EC2_sf"/>
</dbReference>
<dbReference type="GO" id="GO:0005886">
    <property type="term" value="C:plasma membrane"/>
    <property type="evidence" value="ECO:0007669"/>
    <property type="project" value="TreeGrafter"/>
</dbReference>
<feature type="transmembrane region" description="Helical" evidence="6">
    <location>
        <begin position="12"/>
        <end position="40"/>
    </location>
</feature>
<evidence type="ECO:0000256" key="1">
    <source>
        <dbReference type="ARBA" id="ARBA00004141"/>
    </source>
</evidence>
<comment type="subcellular location">
    <subcellularLocation>
        <location evidence="1 6">Membrane</location>
        <topology evidence="1 6">Multi-pass membrane protein</topology>
    </subcellularLocation>
</comment>
<accession>A0A813YUG2</accession>
<evidence type="ECO:0000256" key="4">
    <source>
        <dbReference type="ARBA" id="ARBA00022989"/>
    </source>
</evidence>
<evidence type="ECO:0000256" key="2">
    <source>
        <dbReference type="ARBA" id="ARBA00006840"/>
    </source>
</evidence>
<dbReference type="PIRSF" id="PIRSF002419">
    <property type="entry name" value="Tetraspanin"/>
    <property type="match status" value="1"/>
</dbReference>
<evidence type="ECO:0000256" key="3">
    <source>
        <dbReference type="ARBA" id="ARBA00022692"/>
    </source>
</evidence>
<dbReference type="Proteomes" id="UP000663829">
    <property type="component" value="Unassembled WGS sequence"/>
</dbReference>
<keyword evidence="3 6" id="KW-0812">Transmembrane</keyword>
<dbReference type="PANTHER" id="PTHR19282">
    <property type="entry name" value="TETRASPANIN"/>
    <property type="match status" value="1"/>
</dbReference>
<dbReference type="AlphaFoldDB" id="A0A813YUG2"/>
<dbReference type="OrthoDB" id="2014092at2759"/>
<dbReference type="InterPro" id="IPR018499">
    <property type="entry name" value="Tetraspanin/Peripherin"/>
</dbReference>
<dbReference type="SUPFAM" id="SSF48652">
    <property type="entry name" value="Tetraspanin"/>
    <property type="match status" value="1"/>
</dbReference>
<evidence type="ECO:0000256" key="5">
    <source>
        <dbReference type="ARBA" id="ARBA00023136"/>
    </source>
</evidence>
<evidence type="ECO:0000313" key="9">
    <source>
        <dbReference type="Proteomes" id="UP000663829"/>
    </source>
</evidence>
<gene>
    <name evidence="7" type="ORF">GPM918_LOCUS8028</name>
    <name evidence="8" type="ORF">SRO942_LOCUS8028</name>
</gene>
<dbReference type="Pfam" id="PF00335">
    <property type="entry name" value="Tetraspanin"/>
    <property type="match status" value="1"/>
</dbReference>
<evidence type="ECO:0000256" key="6">
    <source>
        <dbReference type="RuleBase" id="RU361218"/>
    </source>
</evidence>
<dbReference type="Gene3D" id="1.10.1450.10">
    <property type="entry name" value="Tetraspanin"/>
    <property type="match status" value="1"/>
</dbReference>
<organism evidence="7 9">
    <name type="scientific">Didymodactylos carnosus</name>
    <dbReference type="NCBI Taxonomy" id="1234261"/>
    <lineage>
        <taxon>Eukaryota</taxon>
        <taxon>Metazoa</taxon>
        <taxon>Spiralia</taxon>
        <taxon>Gnathifera</taxon>
        <taxon>Rotifera</taxon>
        <taxon>Eurotatoria</taxon>
        <taxon>Bdelloidea</taxon>
        <taxon>Philodinida</taxon>
        <taxon>Philodinidae</taxon>
        <taxon>Didymodactylos</taxon>
    </lineage>
</organism>
<reference evidence="7" key="1">
    <citation type="submission" date="2021-02" db="EMBL/GenBank/DDBJ databases">
        <authorList>
            <person name="Nowell W R."/>
        </authorList>
    </citation>
    <scope>NUCLEOTIDE SEQUENCE</scope>
</reference>
<evidence type="ECO:0000313" key="7">
    <source>
        <dbReference type="EMBL" id="CAF0889177.1"/>
    </source>
</evidence>
<dbReference type="PRINTS" id="PR00259">
    <property type="entry name" value="TMFOUR"/>
</dbReference>
<feature type="transmembrane region" description="Helical" evidence="6">
    <location>
        <begin position="61"/>
        <end position="89"/>
    </location>
</feature>
<comment type="similarity">
    <text evidence="2 6">Belongs to the tetraspanin (TM4SF) family.</text>
</comment>
<sequence length="242" mass="27942">MTEIIPEQPSFVLRYILFVLNTVLWIISLAIFGLAIYIMIESQLFDKIKQLLKANSTSTPAVTLVQPFLIILISFMIVITTMLGCVGALRENTYLLIWYKRLIMVFFLVFIVVIILVIVTWTMFTDKQIHEPLRAAIKFYLDDEDLTDTINQVQRSFQCCGIDREGIHNWQDNRYFGCKKWDNATTAEEIPFDACSVPWSCCNIQSIKPDRTCGKGVLCQECLIRDIEDVIDYHQPIHDICA</sequence>
<dbReference type="InterPro" id="IPR000301">
    <property type="entry name" value="Tetraspanin_animals"/>
</dbReference>
<dbReference type="EMBL" id="CAJOBC010001358">
    <property type="protein sequence ID" value="CAF3673834.1"/>
    <property type="molecule type" value="Genomic_DNA"/>
</dbReference>
<comment type="caution">
    <text evidence="6">Lacks conserved residue(s) required for the propagation of feature annotation.</text>
</comment>